<protein>
    <submittedName>
        <fullName evidence="2">DUF4229 domain-containing protein</fullName>
    </submittedName>
</protein>
<keyword evidence="1" id="KW-0472">Membrane</keyword>
<keyword evidence="3" id="KW-1185">Reference proteome</keyword>
<evidence type="ECO:0000313" key="2">
    <source>
        <dbReference type="EMBL" id="MCT7658505.1"/>
    </source>
</evidence>
<keyword evidence="1" id="KW-1133">Transmembrane helix</keyword>
<dbReference type="Proteomes" id="UP001206639">
    <property type="component" value="Unassembled WGS sequence"/>
</dbReference>
<evidence type="ECO:0000313" key="3">
    <source>
        <dbReference type="Proteomes" id="UP001206639"/>
    </source>
</evidence>
<dbReference type="RefSeq" id="WP_260992552.1">
    <property type="nucleotide sequence ID" value="NZ_JAODWD010000002.1"/>
</dbReference>
<dbReference type="InterPro" id="IPR025323">
    <property type="entry name" value="DUF4229"/>
</dbReference>
<keyword evidence="1" id="KW-0812">Transmembrane</keyword>
<reference evidence="3" key="1">
    <citation type="submission" date="2023-07" db="EMBL/GenBank/DDBJ databases">
        <authorList>
            <person name="Deng Y."/>
            <person name="Zhang Y.-Q."/>
        </authorList>
    </citation>
    <scope>NUCLEOTIDE SEQUENCE [LARGE SCALE GENOMIC DNA]</scope>
    <source>
        <strain evidence="3">CPCC 205710</strain>
    </source>
</reference>
<evidence type="ECO:0000256" key="1">
    <source>
        <dbReference type="SAM" id="Phobius"/>
    </source>
</evidence>
<organism evidence="2 3">
    <name type="scientific">Mycobacterium deserti</name>
    <dbReference type="NCBI Taxonomy" id="2978347"/>
    <lineage>
        <taxon>Bacteria</taxon>
        <taxon>Bacillati</taxon>
        <taxon>Actinomycetota</taxon>
        <taxon>Actinomycetes</taxon>
        <taxon>Mycobacteriales</taxon>
        <taxon>Mycobacteriaceae</taxon>
        <taxon>Mycobacterium</taxon>
    </lineage>
</organism>
<comment type="caution">
    <text evidence="2">The sequence shown here is derived from an EMBL/GenBank/DDBJ whole genome shotgun (WGS) entry which is preliminary data.</text>
</comment>
<dbReference type="Pfam" id="PF14012">
    <property type="entry name" value="DUF4229"/>
    <property type="match status" value="1"/>
</dbReference>
<accession>A0ABT2M8A8</accession>
<name>A0ABT2M8A8_9MYCO</name>
<feature type="transmembrane region" description="Helical" evidence="1">
    <location>
        <begin position="12"/>
        <end position="38"/>
    </location>
</feature>
<dbReference type="EMBL" id="JAODWD010000002">
    <property type="protein sequence ID" value="MCT7658505.1"/>
    <property type="molecule type" value="Genomic_DNA"/>
</dbReference>
<proteinExistence type="predicted"/>
<sequence>MSESRQGSRLVLDVLIYAAARLLLVVALAALIFGVGHLLGVRDFPLVVALLFALVIALPLGIWLFAPLRRRATASVAAFDERRRKDREQLQARLRGDQPPAP</sequence>
<gene>
    <name evidence="2" type="ORF">N4S67_08735</name>
</gene>
<feature type="transmembrane region" description="Helical" evidence="1">
    <location>
        <begin position="44"/>
        <end position="66"/>
    </location>
</feature>